<feature type="domain" description="Peptidase M13 N-terminal" evidence="2">
    <location>
        <begin position="7"/>
        <end position="43"/>
    </location>
</feature>
<name>A0AAQ4EU39_AMBAM</name>
<proteinExistence type="inferred from homology"/>
<evidence type="ECO:0000313" key="3">
    <source>
        <dbReference type="EMBL" id="KAK8778135.1"/>
    </source>
</evidence>
<dbReference type="Pfam" id="PF05649">
    <property type="entry name" value="Peptidase_M13_N"/>
    <property type="match status" value="1"/>
</dbReference>
<reference evidence="3 4" key="1">
    <citation type="journal article" date="2023" name="Arcadia Sci">
        <title>De novo assembly of a long-read Amblyomma americanum tick genome.</title>
        <authorList>
            <person name="Chou S."/>
            <person name="Poskanzer K.E."/>
            <person name="Rollins M."/>
            <person name="Thuy-Boun P.S."/>
        </authorList>
    </citation>
    <scope>NUCLEOTIDE SEQUENCE [LARGE SCALE GENOMIC DNA]</scope>
    <source>
        <strain evidence="3">F_SG_1</strain>
        <tissue evidence="3">Salivary glands</tissue>
    </source>
</reference>
<dbReference type="Gene3D" id="1.10.1380.10">
    <property type="entry name" value="Neutral endopeptidase , domain2"/>
    <property type="match status" value="2"/>
</dbReference>
<dbReference type="PROSITE" id="PS51885">
    <property type="entry name" value="NEPRILYSIN"/>
    <property type="match status" value="1"/>
</dbReference>
<protein>
    <recommendedName>
        <fullName evidence="2">Peptidase M13 N-terminal domain-containing protein</fullName>
    </recommendedName>
</protein>
<evidence type="ECO:0000259" key="2">
    <source>
        <dbReference type="Pfam" id="PF05649"/>
    </source>
</evidence>
<accession>A0AAQ4EU39</accession>
<dbReference type="AlphaFoldDB" id="A0AAQ4EU39"/>
<comment type="caution">
    <text evidence="3">The sequence shown here is derived from an EMBL/GenBank/DDBJ whole genome shotgun (WGS) entry which is preliminary data.</text>
</comment>
<dbReference type="InterPro" id="IPR008753">
    <property type="entry name" value="Peptidase_M13_N"/>
</dbReference>
<dbReference type="PANTHER" id="PTHR11733">
    <property type="entry name" value="ZINC METALLOPROTEASE FAMILY M13 NEPRILYSIN-RELATED"/>
    <property type="match status" value="1"/>
</dbReference>
<dbReference type="EMBL" id="JARKHS020011080">
    <property type="protein sequence ID" value="KAK8778135.1"/>
    <property type="molecule type" value="Genomic_DNA"/>
</dbReference>
<dbReference type="PANTHER" id="PTHR11733:SF241">
    <property type="entry name" value="GH26575P-RELATED"/>
    <property type="match status" value="1"/>
</dbReference>
<organism evidence="3 4">
    <name type="scientific">Amblyomma americanum</name>
    <name type="common">Lone star tick</name>
    <dbReference type="NCBI Taxonomy" id="6943"/>
    <lineage>
        <taxon>Eukaryota</taxon>
        <taxon>Metazoa</taxon>
        <taxon>Ecdysozoa</taxon>
        <taxon>Arthropoda</taxon>
        <taxon>Chelicerata</taxon>
        <taxon>Arachnida</taxon>
        <taxon>Acari</taxon>
        <taxon>Parasitiformes</taxon>
        <taxon>Ixodida</taxon>
        <taxon>Ixodoidea</taxon>
        <taxon>Ixodidae</taxon>
        <taxon>Amblyomminae</taxon>
        <taxon>Amblyomma</taxon>
    </lineage>
</organism>
<sequence length="232" mass="26544">MDTSADPCDNFYQFACGGWKRSHEVPEYSSAFGQFHALDHVVRYNISSNDVDRDDEEAWNEIVQAIGVEEWPNGPGDINIPIWSKLLGDLIVNFNLRSIIDIDIKYDPDQMKNIIHVSHTRLPQGVHCQSRVLKLFPQMRPGFLAVNKKYLGTAEYKSYIHAVVKRINTTSLNAEELNTAVDEMVQFEMHLAEILDSTFNPANVTVHRDLNVLVSDTERVRKLLRACGEWEK</sequence>
<dbReference type="Proteomes" id="UP001321473">
    <property type="component" value="Unassembled WGS sequence"/>
</dbReference>
<dbReference type="GO" id="GO:0016485">
    <property type="term" value="P:protein processing"/>
    <property type="evidence" value="ECO:0007669"/>
    <property type="project" value="TreeGrafter"/>
</dbReference>
<evidence type="ECO:0000256" key="1">
    <source>
        <dbReference type="ARBA" id="ARBA00007357"/>
    </source>
</evidence>
<dbReference type="InterPro" id="IPR000718">
    <property type="entry name" value="Peptidase_M13"/>
</dbReference>
<dbReference type="SUPFAM" id="SSF55486">
    <property type="entry name" value="Metalloproteases ('zincins'), catalytic domain"/>
    <property type="match status" value="1"/>
</dbReference>
<comment type="similarity">
    <text evidence="1">Belongs to the peptidase M13 family.</text>
</comment>
<dbReference type="InterPro" id="IPR024079">
    <property type="entry name" value="MetalloPept_cat_dom_sf"/>
</dbReference>
<dbReference type="GO" id="GO:0005886">
    <property type="term" value="C:plasma membrane"/>
    <property type="evidence" value="ECO:0007669"/>
    <property type="project" value="TreeGrafter"/>
</dbReference>
<dbReference type="Gene3D" id="3.40.390.10">
    <property type="entry name" value="Collagenase (Catalytic Domain)"/>
    <property type="match status" value="1"/>
</dbReference>
<dbReference type="InterPro" id="IPR042089">
    <property type="entry name" value="Peptidase_M13_dom_2"/>
</dbReference>
<keyword evidence="4" id="KW-1185">Reference proteome</keyword>
<dbReference type="GO" id="GO:0004222">
    <property type="term" value="F:metalloendopeptidase activity"/>
    <property type="evidence" value="ECO:0007669"/>
    <property type="project" value="InterPro"/>
</dbReference>
<evidence type="ECO:0000313" key="4">
    <source>
        <dbReference type="Proteomes" id="UP001321473"/>
    </source>
</evidence>
<gene>
    <name evidence="3" type="ORF">V5799_020524</name>
</gene>